<feature type="domain" description="Zn(2)-C6 fungal-type" evidence="5">
    <location>
        <begin position="6"/>
        <end position="34"/>
    </location>
</feature>
<dbReference type="GO" id="GO:0003677">
    <property type="term" value="F:DNA binding"/>
    <property type="evidence" value="ECO:0007669"/>
    <property type="project" value="UniProtKB-KW"/>
</dbReference>
<dbReference type="Proteomes" id="UP000001745">
    <property type="component" value="Unassembled WGS sequence"/>
</dbReference>
<dbReference type="CDD" id="cd00067">
    <property type="entry name" value="GAL4"/>
    <property type="match status" value="1"/>
</dbReference>
<dbReference type="InterPro" id="IPR053175">
    <property type="entry name" value="DHMBA_Reg_Transcription_Factor"/>
</dbReference>
<keyword evidence="3" id="KW-0804">Transcription</keyword>
<evidence type="ECO:0000256" key="1">
    <source>
        <dbReference type="ARBA" id="ARBA00023015"/>
    </source>
</evidence>
<evidence type="ECO:0000313" key="6">
    <source>
        <dbReference type="EMBL" id="EED23052.1"/>
    </source>
</evidence>
<evidence type="ECO:0000256" key="3">
    <source>
        <dbReference type="ARBA" id="ARBA00023163"/>
    </source>
</evidence>
<keyword evidence="2" id="KW-0238">DNA-binding</keyword>
<dbReference type="PROSITE" id="PS00463">
    <property type="entry name" value="ZN2_CY6_FUNGAL_1"/>
    <property type="match status" value="1"/>
</dbReference>
<organism evidence="6 7">
    <name type="scientific">Talaromyces stipitatus (strain ATCC 10500 / CBS 375.48 / QM 6759 / NRRL 1006)</name>
    <name type="common">Penicillium stipitatum</name>
    <dbReference type="NCBI Taxonomy" id="441959"/>
    <lineage>
        <taxon>Eukaryota</taxon>
        <taxon>Fungi</taxon>
        <taxon>Dikarya</taxon>
        <taxon>Ascomycota</taxon>
        <taxon>Pezizomycotina</taxon>
        <taxon>Eurotiomycetes</taxon>
        <taxon>Eurotiomycetidae</taxon>
        <taxon>Eurotiales</taxon>
        <taxon>Trichocomaceae</taxon>
        <taxon>Talaromyces</taxon>
        <taxon>Talaromyces sect. Talaromyces</taxon>
    </lineage>
</organism>
<evidence type="ECO:0000313" key="7">
    <source>
        <dbReference type="Proteomes" id="UP000001745"/>
    </source>
</evidence>
<dbReference type="HOGENOM" id="CLU_1826588_0_0_1"/>
<dbReference type="PANTHER" id="PTHR38791:SF11">
    <property type="entry name" value="ZN(II)2CYS6 TRANSCRIPTION FACTOR (EUROFUNG)"/>
    <property type="match status" value="1"/>
</dbReference>
<keyword evidence="4" id="KW-0539">Nucleus</keyword>
<dbReference type="VEuPathDB" id="FungiDB:TSTA_065120"/>
<dbReference type="PROSITE" id="PS50048">
    <property type="entry name" value="ZN2_CY6_FUNGAL_2"/>
    <property type="match status" value="1"/>
</dbReference>
<dbReference type="PhylomeDB" id="B8LTH4"/>
<dbReference type="GO" id="GO:0008270">
    <property type="term" value="F:zinc ion binding"/>
    <property type="evidence" value="ECO:0007669"/>
    <property type="project" value="InterPro"/>
</dbReference>
<dbReference type="Pfam" id="PF00172">
    <property type="entry name" value="Zn_clus"/>
    <property type="match status" value="1"/>
</dbReference>
<keyword evidence="1" id="KW-0805">Transcription regulation</keyword>
<accession>B8LTH4</accession>
<protein>
    <recommendedName>
        <fullName evidence="5">Zn(2)-C6 fungal-type domain-containing protein</fullName>
    </recommendedName>
</protein>
<dbReference type="OrthoDB" id="4491390at2759"/>
<evidence type="ECO:0000256" key="4">
    <source>
        <dbReference type="ARBA" id="ARBA00023242"/>
    </source>
</evidence>
<dbReference type="SMART" id="SM00066">
    <property type="entry name" value="GAL4"/>
    <property type="match status" value="1"/>
</dbReference>
<dbReference type="GO" id="GO:0000981">
    <property type="term" value="F:DNA-binding transcription factor activity, RNA polymerase II-specific"/>
    <property type="evidence" value="ECO:0007669"/>
    <property type="project" value="InterPro"/>
</dbReference>
<dbReference type="GeneID" id="8104511"/>
<dbReference type="EMBL" id="EQ962652">
    <property type="protein sequence ID" value="EED23052.1"/>
    <property type="molecule type" value="Genomic_DNA"/>
</dbReference>
<dbReference type="STRING" id="441959.B8LTH4"/>
<dbReference type="SUPFAM" id="SSF57701">
    <property type="entry name" value="Zn2/Cys6 DNA-binding domain"/>
    <property type="match status" value="1"/>
</dbReference>
<dbReference type="InterPro" id="IPR001138">
    <property type="entry name" value="Zn2Cys6_DnaBD"/>
</dbReference>
<name>B8LTH4_TALSN</name>
<dbReference type="Gene3D" id="4.10.240.10">
    <property type="entry name" value="Zn(2)-C6 fungal-type DNA-binding domain"/>
    <property type="match status" value="1"/>
</dbReference>
<gene>
    <name evidence="6" type="ORF">TSTA_065120</name>
</gene>
<reference evidence="7" key="1">
    <citation type="journal article" date="2015" name="Genome Announc.">
        <title>Genome sequence of the AIDS-associated pathogen Penicillium marneffei (ATCC18224) and its near taxonomic relative Talaromyces stipitatus (ATCC10500).</title>
        <authorList>
            <person name="Nierman W.C."/>
            <person name="Fedorova-Abrams N.D."/>
            <person name="Andrianopoulos A."/>
        </authorList>
    </citation>
    <scope>NUCLEOTIDE SEQUENCE [LARGE SCALE GENOMIC DNA]</scope>
    <source>
        <strain evidence="7">ATCC 10500 / CBS 375.48 / QM 6759 / NRRL 1006</strain>
    </source>
</reference>
<dbReference type="InParanoid" id="B8LTH4"/>
<sequence length="141" mass="16506">MRASQGCRTCKRRKIGCDKQFPECWNCLRTGRQCMGYGIQLRWEDQYDGRRKDSRLKVPTDAVYLSPEFRQLYGQQFLNVTAKDLKQSFRSMAWPQLVSKRDYITATCPNPRSLSPWPDIAHEGSNLLEYCKKLSFPVCKK</sequence>
<evidence type="ECO:0000256" key="2">
    <source>
        <dbReference type="ARBA" id="ARBA00023125"/>
    </source>
</evidence>
<evidence type="ECO:0000259" key="5">
    <source>
        <dbReference type="PROSITE" id="PS50048"/>
    </source>
</evidence>
<dbReference type="AlphaFoldDB" id="B8LTH4"/>
<dbReference type="RefSeq" id="XP_002340439.1">
    <property type="nucleotide sequence ID" value="XM_002340398.1"/>
</dbReference>
<dbReference type="PANTHER" id="PTHR38791">
    <property type="entry name" value="ZN(II)2CYS6 TRANSCRIPTION FACTOR (EUROFUNG)-RELATED-RELATED"/>
    <property type="match status" value="1"/>
</dbReference>
<dbReference type="InterPro" id="IPR036864">
    <property type="entry name" value="Zn2-C6_fun-type_DNA-bd_sf"/>
</dbReference>
<keyword evidence="7" id="KW-1185">Reference proteome</keyword>
<proteinExistence type="predicted"/>